<dbReference type="EMBL" id="MDYQ01000116">
    <property type="protein sequence ID" value="PRP81832.1"/>
    <property type="molecule type" value="Genomic_DNA"/>
</dbReference>
<dbReference type="GO" id="GO:0061630">
    <property type="term" value="F:ubiquitin protein ligase activity"/>
    <property type="evidence" value="ECO:0007669"/>
    <property type="project" value="UniProtKB-EC"/>
</dbReference>
<keyword evidence="8" id="KW-0862">Zinc</keyword>
<evidence type="ECO:0000259" key="10">
    <source>
        <dbReference type="PROSITE" id="PS51873"/>
    </source>
</evidence>
<protein>
    <recommendedName>
        <fullName evidence="2">RBR-type E3 ubiquitin transferase</fullName>
        <ecNumber evidence="2">2.3.2.31</ecNumber>
    </recommendedName>
</protein>
<dbReference type="OrthoDB" id="28773at2759"/>
<dbReference type="Proteomes" id="UP000241769">
    <property type="component" value="Unassembled WGS sequence"/>
</dbReference>
<evidence type="ECO:0000256" key="7">
    <source>
        <dbReference type="ARBA" id="ARBA00022786"/>
    </source>
</evidence>
<dbReference type="GO" id="GO:0016874">
    <property type="term" value="F:ligase activity"/>
    <property type="evidence" value="ECO:0007669"/>
    <property type="project" value="UniProtKB-KW"/>
</dbReference>
<reference evidence="11 12" key="1">
    <citation type="journal article" date="2018" name="Genome Biol. Evol.">
        <title>Multiple Roots of Fruiting Body Formation in Amoebozoa.</title>
        <authorList>
            <person name="Hillmann F."/>
            <person name="Forbes G."/>
            <person name="Novohradska S."/>
            <person name="Ferling I."/>
            <person name="Riege K."/>
            <person name="Groth M."/>
            <person name="Westermann M."/>
            <person name="Marz M."/>
            <person name="Spaller T."/>
            <person name="Winckler T."/>
            <person name="Schaap P."/>
            <person name="Glockner G."/>
        </authorList>
    </citation>
    <scope>NUCLEOTIDE SEQUENCE [LARGE SCALE GENOMIC DNA]</scope>
    <source>
        <strain evidence="11 12">Jena</strain>
    </source>
</reference>
<evidence type="ECO:0000256" key="2">
    <source>
        <dbReference type="ARBA" id="ARBA00012251"/>
    </source>
</evidence>
<dbReference type="Gene3D" id="1.20.120.1750">
    <property type="match status" value="1"/>
</dbReference>
<dbReference type="AlphaFoldDB" id="A0A2P6ND27"/>
<keyword evidence="6" id="KW-0863">Zinc-finger</keyword>
<evidence type="ECO:0000256" key="3">
    <source>
        <dbReference type="ARBA" id="ARBA00022679"/>
    </source>
</evidence>
<keyword evidence="4" id="KW-0479">Metal-binding</keyword>
<evidence type="ECO:0000256" key="1">
    <source>
        <dbReference type="ARBA" id="ARBA00001798"/>
    </source>
</evidence>
<keyword evidence="5" id="KW-0677">Repeat</keyword>
<keyword evidence="11" id="KW-0436">Ligase</keyword>
<feature type="coiled-coil region" evidence="9">
    <location>
        <begin position="210"/>
        <end position="263"/>
    </location>
</feature>
<organism evidence="11 12">
    <name type="scientific">Planoprotostelium fungivorum</name>
    <dbReference type="NCBI Taxonomy" id="1890364"/>
    <lineage>
        <taxon>Eukaryota</taxon>
        <taxon>Amoebozoa</taxon>
        <taxon>Evosea</taxon>
        <taxon>Variosea</taxon>
        <taxon>Cavosteliida</taxon>
        <taxon>Cavosteliaceae</taxon>
        <taxon>Planoprotostelium</taxon>
    </lineage>
</organism>
<keyword evidence="3" id="KW-0808">Transferase</keyword>
<dbReference type="PROSITE" id="PS00518">
    <property type="entry name" value="ZF_RING_1"/>
    <property type="match status" value="1"/>
</dbReference>
<dbReference type="CDD" id="cd20335">
    <property type="entry name" value="BRcat_RBR"/>
    <property type="match status" value="1"/>
</dbReference>
<dbReference type="Pfam" id="PF22191">
    <property type="entry name" value="IBR_1"/>
    <property type="match status" value="1"/>
</dbReference>
<evidence type="ECO:0000256" key="5">
    <source>
        <dbReference type="ARBA" id="ARBA00022737"/>
    </source>
</evidence>
<dbReference type="STRING" id="1890364.A0A2P6ND27"/>
<accession>A0A2P6ND27</accession>
<evidence type="ECO:0000256" key="9">
    <source>
        <dbReference type="SAM" id="Coils"/>
    </source>
</evidence>
<evidence type="ECO:0000256" key="6">
    <source>
        <dbReference type="ARBA" id="ARBA00022771"/>
    </source>
</evidence>
<dbReference type="PANTHER" id="PTHR11685">
    <property type="entry name" value="RBR FAMILY RING FINGER AND IBR DOMAIN-CONTAINING"/>
    <property type="match status" value="1"/>
</dbReference>
<dbReference type="GO" id="GO:0016567">
    <property type="term" value="P:protein ubiquitination"/>
    <property type="evidence" value="ECO:0007669"/>
    <property type="project" value="InterPro"/>
</dbReference>
<dbReference type="InterPro" id="IPR044066">
    <property type="entry name" value="TRIAD_supradom"/>
</dbReference>
<dbReference type="InterPro" id="IPR017907">
    <property type="entry name" value="Znf_RING_CS"/>
</dbReference>
<evidence type="ECO:0000313" key="12">
    <source>
        <dbReference type="Proteomes" id="UP000241769"/>
    </source>
</evidence>
<dbReference type="InParanoid" id="A0A2P6ND27"/>
<dbReference type="SMART" id="SM00647">
    <property type="entry name" value="IBR"/>
    <property type="match status" value="2"/>
</dbReference>
<dbReference type="Gene3D" id="3.30.40.10">
    <property type="entry name" value="Zinc/RING finger domain, C3HC4 (zinc finger)"/>
    <property type="match status" value="1"/>
</dbReference>
<evidence type="ECO:0000313" key="11">
    <source>
        <dbReference type="EMBL" id="PRP81832.1"/>
    </source>
</evidence>
<keyword evidence="9" id="KW-0175">Coiled coil</keyword>
<dbReference type="InterPro" id="IPR002867">
    <property type="entry name" value="IBR_dom"/>
</dbReference>
<dbReference type="PROSITE" id="PS51873">
    <property type="entry name" value="TRIAD"/>
    <property type="match status" value="1"/>
</dbReference>
<dbReference type="InterPro" id="IPR013083">
    <property type="entry name" value="Znf_RING/FYVE/PHD"/>
</dbReference>
<sequence length="387" mass="44008">MNKRKLTTTTKEETKKLKVTSTCFICEEDSSPLPCGHSVCSTCLLRHCRVKMESRYTNINCPGLRCPHILDLLTVKASFNLSNVFGDQWNSQQEKLSEISLSQDPSFLFCPTPDCGYCGFTTQSEGCVECLRCKGSFCVSCRERSHEGRGCHEVKDRESMEYKKGNTKECPKCKTSIEKNGGCVHITCGNCQTQFCWNCQGLWKTREEILRGLEENLRTSRESLTRAEAETSTALTLLDPSRVNLLLQRQNELQRHIQNIKQRIQKMTSPPPTPFQRQAMAALDMANRRQRGDPSVPEIMRSSTEAFRAYLSAIQNMKKALTEGTYQNADLVRILSTVSTPRQQYLLSNFVPVHLELRRNERGTAESARIEMKGNLMVPTPLPEIYR</sequence>
<evidence type="ECO:0000256" key="4">
    <source>
        <dbReference type="ARBA" id="ARBA00022723"/>
    </source>
</evidence>
<evidence type="ECO:0000256" key="8">
    <source>
        <dbReference type="ARBA" id="ARBA00022833"/>
    </source>
</evidence>
<gene>
    <name evidence="11" type="ORF">PROFUN_10581</name>
</gene>
<dbReference type="Pfam" id="PF01485">
    <property type="entry name" value="IBR"/>
    <property type="match status" value="1"/>
</dbReference>
<dbReference type="InterPro" id="IPR031127">
    <property type="entry name" value="E3_UB_ligase_RBR"/>
</dbReference>
<keyword evidence="7" id="KW-0833">Ubl conjugation pathway</keyword>
<comment type="catalytic activity">
    <reaction evidence="1">
        <text>[E2 ubiquitin-conjugating enzyme]-S-ubiquitinyl-L-cysteine + [acceptor protein]-L-lysine = [E2 ubiquitin-conjugating enzyme]-L-cysteine + [acceptor protein]-N(6)-ubiquitinyl-L-lysine.</text>
        <dbReference type="EC" id="2.3.2.31"/>
    </reaction>
</comment>
<name>A0A2P6ND27_9EUKA</name>
<dbReference type="GO" id="GO:0008270">
    <property type="term" value="F:zinc ion binding"/>
    <property type="evidence" value="ECO:0007669"/>
    <property type="project" value="UniProtKB-KW"/>
</dbReference>
<dbReference type="EC" id="2.3.2.31" evidence="2"/>
<comment type="caution">
    <text evidence="11">The sequence shown here is derived from an EMBL/GenBank/DDBJ whole genome shotgun (WGS) entry which is preliminary data.</text>
</comment>
<feature type="domain" description="RING-type" evidence="10">
    <location>
        <begin position="19"/>
        <end position="223"/>
    </location>
</feature>
<keyword evidence="12" id="KW-1185">Reference proteome</keyword>
<proteinExistence type="predicted"/>
<dbReference type="SUPFAM" id="SSF57850">
    <property type="entry name" value="RING/U-box"/>
    <property type="match status" value="3"/>
</dbReference>